<dbReference type="Proteomes" id="UP000053263">
    <property type="component" value="Unassembled WGS sequence"/>
</dbReference>
<proteinExistence type="predicted"/>
<keyword evidence="3" id="KW-1185">Reference proteome</keyword>
<dbReference type="PROSITE" id="PS50181">
    <property type="entry name" value="FBOX"/>
    <property type="match status" value="1"/>
</dbReference>
<protein>
    <recommendedName>
        <fullName evidence="1">F-box domain-containing protein</fullName>
    </recommendedName>
</protein>
<feature type="domain" description="F-box" evidence="1">
    <location>
        <begin position="2"/>
        <end position="51"/>
    </location>
</feature>
<evidence type="ECO:0000259" key="1">
    <source>
        <dbReference type="PROSITE" id="PS50181"/>
    </source>
</evidence>
<dbReference type="CDD" id="cd09917">
    <property type="entry name" value="F-box_SF"/>
    <property type="match status" value="1"/>
</dbReference>
<dbReference type="HOGENOM" id="CLU_010790_2_1_1"/>
<dbReference type="InterPro" id="IPR001810">
    <property type="entry name" value="F-box_dom"/>
</dbReference>
<dbReference type="InterPro" id="IPR036047">
    <property type="entry name" value="F-box-like_dom_sf"/>
</dbReference>
<dbReference type="OrthoDB" id="2322499at2759"/>
<dbReference type="EMBL" id="KN832572">
    <property type="protein sequence ID" value="KII84120.1"/>
    <property type="molecule type" value="Genomic_DNA"/>
</dbReference>
<evidence type="ECO:0000313" key="3">
    <source>
        <dbReference type="Proteomes" id="UP000053263"/>
    </source>
</evidence>
<accession>A0A0C9SX30</accession>
<reference evidence="2 3" key="1">
    <citation type="submission" date="2014-06" db="EMBL/GenBank/DDBJ databases">
        <title>Evolutionary Origins and Diversification of the Mycorrhizal Mutualists.</title>
        <authorList>
            <consortium name="DOE Joint Genome Institute"/>
            <consortium name="Mycorrhizal Genomics Consortium"/>
            <person name="Kohler A."/>
            <person name="Kuo A."/>
            <person name="Nagy L.G."/>
            <person name="Floudas D."/>
            <person name="Copeland A."/>
            <person name="Barry K.W."/>
            <person name="Cichocki N."/>
            <person name="Veneault-Fourrey C."/>
            <person name="LaButti K."/>
            <person name="Lindquist E.A."/>
            <person name="Lipzen A."/>
            <person name="Lundell T."/>
            <person name="Morin E."/>
            <person name="Murat C."/>
            <person name="Riley R."/>
            <person name="Ohm R."/>
            <person name="Sun H."/>
            <person name="Tunlid A."/>
            <person name="Henrissat B."/>
            <person name="Grigoriev I.V."/>
            <person name="Hibbett D.S."/>
            <person name="Martin F."/>
        </authorList>
    </citation>
    <scope>NUCLEOTIDE SEQUENCE [LARGE SCALE GENOMIC DNA]</scope>
    <source>
        <strain evidence="2 3">FD-325 SS-3</strain>
    </source>
</reference>
<dbReference type="SUPFAM" id="SSF81383">
    <property type="entry name" value="F-box domain"/>
    <property type="match status" value="1"/>
</dbReference>
<organism evidence="2 3">
    <name type="scientific">Plicaturopsis crispa FD-325 SS-3</name>
    <dbReference type="NCBI Taxonomy" id="944288"/>
    <lineage>
        <taxon>Eukaryota</taxon>
        <taxon>Fungi</taxon>
        <taxon>Dikarya</taxon>
        <taxon>Basidiomycota</taxon>
        <taxon>Agaricomycotina</taxon>
        <taxon>Agaricomycetes</taxon>
        <taxon>Agaricomycetidae</taxon>
        <taxon>Amylocorticiales</taxon>
        <taxon>Amylocorticiaceae</taxon>
        <taxon>Plicatura</taxon>
        <taxon>Plicaturopsis crispa</taxon>
    </lineage>
</organism>
<name>A0A0C9SX30_PLICR</name>
<dbReference type="AlphaFoldDB" id="A0A0C9SX30"/>
<sequence length="527" mass="60234">MLTIMLEMPLDILYEIFGHLLPLDVLHVSWTNKAFRKILLHRSSVTVWKSALSNFRMDVPSFPETPFDLNEPQYVNLIFSEHCHFCTRHTEPEADILYLLRIRCCRQCLPEQYAVLYRTHTFDLLHTLFSIHTWDPFKPWCFDIDRELVPIDSIGRYGKPFFLKSTFEKLQAELPTLTEAELQERRERIARLELSEEELRTWHERADVRREAAIIQKLKTGVWAQEFPRINKKDFFELWVVRQASDLTQEAWKEIEPTLNEFMQAQRAARIKREHPARIKAAVTVVRDLVHAYNLTQPADAILPGLADVCLMPPFKPIITDTPPDVPITPESFRDAMTQLPHLGAQWRADATRRLTEALAASSRMGTAEPELAISLFHRRGSSALFTLREALTYSAPPGGNSRARHPLPDALLGAAFAACGVTTWAIPRARGQGGEPFLDFVRDAGVDGCARDVVAACGQDPDTVTADEMDALDPWVQCRWCLANHWCDNDRNMGMHWRTAVSIDAALLSGSWWSNGIYHRLIMPCK</sequence>
<gene>
    <name evidence="2" type="ORF">PLICRDRAFT_370381</name>
</gene>
<evidence type="ECO:0000313" key="2">
    <source>
        <dbReference type="EMBL" id="KII84120.1"/>
    </source>
</evidence>